<evidence type="ECO:0000256" key="3">
    <source>
        <dbReference type="SAM" id="MobiDB-lite"/>
    </source>
</evidence>
<dbReference type="PANTHER" id="PTHR32295">
    <property type="entry name" value="IQ-DOMAIN 5-RELATED"/>
    <property type="match status" value="1"/>
</dbReference>
<evidence type="ECO:0000313" key="6">
    <source>
        <dbReference type="Proteomes" id="UP000596660"/>
    </source>
</evidence>
<keyword evidence="6" id="KW-1185">Reference proteome</keyword>
<protein>
    <recommendedName>
        <fullName evidence="4">DUF4005 domain-containing protein</fullName>
    </recommendedName>
</protein>
<dbReference type="Gramene" id="AUR62035609-RA">
    <property type="protein sequence ID" value="AUR62035609-RA:cds"/>
    <property type="gene ID" value="AUR62035609"/>
</dbReference>
<feature type="region of interest" description="Disordered" evidence="3">
    <location>
        <begin position="409"/>
        <end position="464"/>
    </location>
</feature>
<name>A0A803MUU7_CHEQI</name>
<keyword evidence="1" id="KW-0112">Calmodulin-binding</keyword>
<evidence type="ECO:0000259" key="4">
    <source>
        <dbReference type="Pfam" id="PF13178"/>
    </source>
</evidence>
<evidence type="ECO:0000256" key="1">
    <source>
        <dbReference type="ARBA" id="ARBA00022860"/>
    </source>
</evidence>
<feature type="compositionally biased region" description="Basic and acidic residues" evidence="3">
    <location>
        <begin position="424"/>
        <end position="435"/>
    </location>
</feature>
<dbReference type="InterPro" id="IPR025064">
    <property type="entry name" value="DUF4005"/>
</dbReference>
<dbReference type="PANTHER" id="PTHR32295:SF244">
    <property type="entry name" value="PROTEIN IQ-DOMAIN 14-LIKE"/>
    <property type="match status" value="1"/>
</dbReference>
<dbReference type="OMA" id="IKSHARE"/>
<organism evidence="5 6">
    <name type="scientific">Chenopodium quinoa</name>
    <name type="common">Quinoa</name>
    <dbReference type="NCBI Taxonomy" id="63459"/>
    <lineage>
        <taxon>Eukaryota</taxon>
        <taxon>Viridiplantae</taxon>
        <taxon>Streptophyta</taxon>
        <taxon>Embryophyta</taxon>
        <taxon>Tracheophyta</taxon>
        <taxon>Spermatophyta</taxon>
        <taxon>Magnoliopsida</taxon>
        <taxon>eudicotyledons</taxon>
        <taxon>Gunneridae</taxon>
        <taxon>Pentapetalae</taxon>
        <taxon>Caryophyllales</taxon>
        <taxon>Chenopodiaceae</taxon>
        <taxon>Chenopodioideae</taxon>
        <taxon>Atripliceae</taxon>
        <taxon>Chenopodium</taxon>
    </lineage>
</organism>
<dbReference type="GO" id="GO:0005516">
    <property type="term" value="F:calmodulin binding"/>
    <property type="evidence" value="ECO:0007669"/>
    <property type="project" value="UniProtKB-KW"/>
</dbReference>
<dbReference type="AlphaFoldDB" id="A0A803MUU7"/>
<feature type="compositionally biased region" description="Polar residues" evidence="3">
    <location>
        <begin position="455"/>
        <end position="464"/>
    </location>
</feature>
<feature type="compositionally biased region" description="Polar residues" evidence="3">
    <location>
        <begin position="60"/>
        <end position="72"/>
    </location>
</feature>
<evidence type="ECO:0000313" key="5">
    <source>
        <dbReference type="EnsemblPlants" id="AUR62035609-RA:cds"/>
    </source>
</evidence>
<feature type="region of interest" description="Disordered" evidence="3">
    <location>
        <begin position="1"/>
        <end position="89"/>
    </location>
</feature>
<feature type="compositionally biased region" description="Polar residues" evidence="3">
    <location>
        <begin position="1"/>
        <end position="11"/>
    </location>
</feature>
<sequence>MGKNGGSSSWFSAVKKAFRSPSKDKQNNSDKRSCRSEDLEQQEQEKQRRGKRRWMFGKPLNTNDATKVTNIKSHARENAGIGTPNVAASEEERKNAIEVAMATAAASEAAGQQLRQLRLQLSLSGRLDHAFWSKKIKLLLSFRKPSEDICVSTDVTECGKTSETSSFRARRALRALKGLVKLQALVRGHNVRKRTTLTLTRMQAIFRVQARVCDQRRRLSISRESSLSSSSFTDKIPLSKDGEWDEFQSVEKEIDSSSILGMTQEDVWKSERDLAYAFSDKMWKSRMKESDEIPDGAVDWREAIRWERPGRYSCDQRHPIKLHQVENANRRSSFHKIREKNPYQQIKLSPYSAFQTPIKPYQPELKHLQVHSASPRCMRQQEPIYLKSQTPRLSCSYRNNTAVPSYMADTASAKARIRSQSVPREQRPSTPEREGIGIPKRRLFFGSSEEVASPSCRNTPRVQR</sequence>
<dbReference type="EnsemblPlants" id="AUR62035609-RA">
    <property type="protein sequence ID" value="AUR62035609-RA:cds"/>
    <property type="gene ID" value="AUR62035609"/>
</dbReference>
<feature type="compositionally biased region" description="Basic and acidic residues" evidence="3">
    <location>
        <begin position="21"/>
        <end position="47"/>
    </location>
</feature>
<proteinExistence type="inferred from homology"/>
<dbReference type="Pfam" id="PF13178">
    <property type="entry name" value="DUF4005"/>
    <property type="match status" value="1"/>
</dbReference>
<evidence type="ECO:0000256" key="2">
    <source>
        <dbReference type="ARBA" id="ARBA00024341"/>
    </source>
</evidence>
<accession>A0A803MUU7</accession>
<dbReference type="PROSITE" id="PS50096">
    <property type="entry name" value="IQ"/>
    <property type="match status" value="1"/>
</dbReference>
<comment type="similarity">
    <text evidence="2">Belongs to the IQD family.</text>
</comment>
<dbReference type="Proteomes" id="UP000596660">
    <property type="component" value="Unplaced"/>
</dbReference>
<reference evidence="5" key="2">
    <citation type="submission" date="2021-03" db="UniProtKB">
        <authorList>
            <consortium name="EnsemblPlants"/>
        </authorList>
    </citation>
    <scope>IDENTIFICATION</scope>
</reference>
<feature type="domain" description="DUF4005" evidence="4">
    <location>
        <begin position="374"/>
        <end position="450"/>
    </location>
</feature>
<reference evidence="5" key="1">
    <citation type="journal article" date="2017" name="Nature">
        <title>The genome of Chenopodium quinoa.</title>
        <authorList>
            <person name="Jarvis D.E."/>
            <person name="Ho Y.S."/>
            <person name="Lightfoot D.J."/>
            <person name="Schmoeckel S.M."/>
            <person name="Li B."/>
            <person name="Borm T.J.A."/>
            <person name="Ohyanagi H."/>
            <person name="Mineta K."/>
            <person name="Michell C.T."/>
            <person name="Saber N."/>
            <person name="Kharbatia N.M."/>
            <person name="Rupper R.R."/>
            <person name="Sharp A.R."/>
            <person name="Dally N."/>
            <person name="Boughton B.A."/>
            <person name="Woo Y.H."/>
            <person name="Gao G."/>
            <person name="Schijlen E.G.W.M."/>
            <person name="Guo X."/>
            <person name="Momin A.A."/>
            <person name="Negrao S."/>
            <person name="Al-Babili S."/>
            <person name="Gehring C."/>
            <person name="Roessner U."/>
            <person name="Jung C."/>
            <person name="Murphy K."/>
            <person name="Arold S.T."/>
            <person name="Gojobori T."/>
            <person name="van der Linden C.G."/>
            <person name="van Loo E.N."/>
            <person name="Jellen E.N."/>
            <person name="Maughan P.J."/>
            <person name="Tester M."/>
        </authorList>
    </citation>
    <scope>NUCLEOTIDE SEQUENCE [LARGE SCALE GENOMIC DNA]</scope>
    <source>
        <strain evidence="5">cv. PI 614886</strain>
    </source>
</reference>